<evidence type="ECO:0000313" key="4">
    <source>
        <dbReference type="Proteomes" id="UP000660262"/>
    </source>
</evidence>
<keyword evidence="4" id="KW-1185">Reference proteome</keyword>
<proteinExistence type="predicted"/>
<gene>
    <name evidence="3" type="ORF">PPROV_001102100</name>
</gene>
<feature type="signal peptide" evidence="2">
    <location>
        <begin position="1"/>
        <end position="22"/>
    </location>
</feature>
<organism evidence="3 4">
    <name type="scientific">Pycnococcus provasolii</name>
    <dbReference type="NCBI Taxonomy" id="41880"/>
    <lineage>
        <taxon>Eukaryota</taxon>
        <taxon>Viridiplantae</taxon>
        <taxon>Chlorophyta</taxon>
        <taxon>Pseudoscourfieldiophyceae</taxon>
        <taxon>Pseudoscourfieldiales</taxon>
        <taxon>Pycnococcaceae</taxon>
        <taxon>Pycnococcus</taxon>
    </lineage>
</organism>
<evidence type="ECO:0000256" key="2">
    <source>
        <dbReference type="SAM" id="SignalP"/>
    </source>
</evidence>
<evidence type="ECO:0000256" key="1">
    <source>
        <dbReference type="SAM" id="MobiDB-lite"/>
    </source>
</evidence>
<dbReference type="AlphaFoldDB" id="A0A830HZT7"/>
<protein>
    <submittedName>
        <fullName evidence="3">Uncharacterized protein</fullName>
    </submittedName>
</protein>
<feature type="region of interest" description="Disordered" evidence="1">
    <location>
        <begin position="227"/>
        <end position="246"/>
    </location>
</feature>
<dbReference type="Proteomes" id="UP000660262">
    <property type="component" value="Unassembled WGS sequence"/>
</dbReference>
<dbReference type="EMBL" id="BNJQ01000040">
    <property type="protein sequence ID" value="GHP12293.1"/>
    <property type="molecule type" value="Genomic_DNA"/>
</dbReference>
<evidence type="ECO:0000313" key="3">
    <source>
        <dbReference type="EMBL" id="GHP12293.1"/>
    </source>
</evidence>
<reference evidence="3" key="1">
    <citation type="submission" date="2020-10" db="EMBL/GenBank/DDBJ databases">
        <title>Unveiling of a novel bifunctional photoreceptor, Dualchrome1, isolated from a cosmopolitan green alga.</title>
        <authorList>
            <person name="Suzuki S."/>
            <person name="Kawachi M."/>
        </authorList>
    </citation>
    <scope>NUCLEOTIDE SEQUENCE</scope>
    <source>
        <strain evidence="3">NIES 2893</strain>
    </source>
</reference>
<name>A0A830HZT7_9CHLO</name>
<sequence>MVNLALLVQFVLVQFVLVFASAQQSTTTEISTAVLTTRVVGGQDALASQSDEIEAEGLLSNYIANSAYETRNAAASYQNTALSASQRAAAIALQGARFTDSALRAASIAEQMAAIARNVEQSSLDVELWSTRLQTLDGSINRLEIVNVRVNAKNIQKKTMKGKAPDWKSMLEEDPEMALDEINNRINELRVRREYAEQMFEEAVAQLNADLKTPVMDPVELETHITAAAEPMDDDDGGGGDDTTIG</sequence>
<accession>A0A830HZT7</accession>
<keyword evidence="2" id="KW-0732">Signal</keyword>
<feature type="chain" id="PRO_5032882858" evidence="2">
    <location>
        <begin position="23"/>
        <end position="246"/>
    </location>
</feature>
<comment type="caution">
    <text evidence="3">The sequence shown here is derived from an EMBL/GenBank/DDBJ whole genome shotgun (WGS) entry which is preliminary data.</text>
</comment>